<comment type="function">
    <text evidence="10">Confers DNA tethering and processivity to DNA polymerases and other proteins. Acts as a clamp, forming a ring around DNA (a reaction catalyzed by the clamp-loading complex) which diffuses in an ATP-independent manner freely and bidirectionally along dsDNA. Initially characterized for its ability to contact the catalytic subunit of DNA polymerase III (Pol III), a complex, multichain enzyme responsible for most of the replicative synthesis in bacteria; Pol III exhibits 3'-5' exonuclease proofreading activity. The beta chain is required for initiation of replication as well as for processivity of DNA replication.</text>
</comment>
<dbReference type="NCBIfam" id="TIGR00663">
    <property type="entry name" value="dnan"/>
    <property type="match status" value="1"/>
</dbReference>
<evidence type="ECO:0000256" key="3">
    <source>
        <dbReference type="ARBA" id="ARBA00021035"/>
    </source>
</evidence>
<accession>A0A5C5SAI4</accession>
<dbReference type="GO" id="GO:0009360">
    <property type="term" value="C:DNA polymerase III complex"/>
    <property type="evidence" value="ECO:0007669"/>
    <property type="project" value="InterPro"/>
</dbReference>
<dbReference type="PANTHER" id="PTHR30478:SF0">
    <property type="entry name" value="BETA SLIDING CLAMP"/>
    <property type="match status" value="1"/>
</dbReference>
<dbReference type="CDD" id="cd00140">
    <property type="entry name" value="beta_clamp"/>
    <property type="match status" value="1"/>
</dbReference>
<sequence length="378" mass="42031">MIQFSINKTFFLQALTITKRAISSKNAIPILSSLKLEVSAEGITLTGSNGQISIEHAIHQDNENAGLLITSPGSILLEANFFINIVSSLPDVTLDFQEIEHHQVVLKSGKSEITLKGKDVDQYPRLQEMTAKNPLTFDTKLLKTLISETAFAASTQESRPILTGVHFVLTNQKEFKAVATDSHRMSQRQLTLDKAGDDFDVVLPSRSLRELSAVFTEDIESIEVFFSANQMLFRTDNISFYTRLLEGTYPDTDRLLIADFETELICRTTTLRSAMERAFLVSNASQNGTVKLEIRNQLVTAHVNSPEVGKVNEEIDTEGLTGGDLTISFNPTYLIEALKALKSETVKIRFISPVRPFTLTPGDDSENFIQLITPVRTN</sequence>
<feature type="domain" description="DNA polymerase III beta sliding clamp C-terminal" evidence="13">
    <location>
        <begin position="255"/>
        <end position="375"/>
    </location>
</feature>
<dbReference type="EMBL" id="VOHL01000003">
    <property type="protein sequence ID" value="TWS97708.1"/>
    <property type="molecule type" value="Genomic_DNA"/>
</dbReference>
<dbReference type="PIRSF" id="PIRSF000804">
    <property type="entry name" value="DNA_pol_III_b"/>
    <property type="match status" value="1"/>
</dbReference>
<feature type="domain" description="DNA polymerase III beta sliding clamp N-terminal" evidence="11">
    <location>
        <begin position="3"/>
        <end position="126"/>
    </location>
</feature>
<dbReference type="SUPFAM" id="SSF55979">
    <property type="entry name" value="DNA clamp"/>
    <property type="match status" value="3"/>
</dbReference>
<evidence type="ECO:0000256" key="2">
    <source>
        <dbReference type="ARBA" id="ARBA00010752"/>
    </source>
</evidence>
<dbReference type="InterPro" id="IPR022634">
    <property type="entry name" value="DNA_polIII_beta_N"/>
</dbReference>
<evidence type="ECO:0000256" key="7">
    <source>
        <dbReference type="ARBA" id="ARBA00022705"/>
    </source>
</evidence>
<dbReference type="InterPro" id="IPR022637">
    <property type="entry name" value="DNA_polIII_beta_cen"/>
</dbReference>
<evidence type="ECO:0000313" key="14">
    <source>
        <dbReference type="EMBL" id="TWS97708.1"/>
    </source>
</evidence>
<name>A0A5C5SAI4_9STRE</name>
<keyword evidence="6 10" id="KW-0548">Nucleotidyltransferase</keyword>
<evidence type="ECO:0000256" key="1">
    <source>
        <dbReference type="ARBA" id="ARBA00004496"/>
    </source>
</evidence>
<keyword evidence="5 10" id="KW-0808">Transferase</keyword>
<dbReference type="GO" id="GO:0006271">
    <property type="term" value="P:DNA strand elongation involved in DNA replication"/>
    <property type="evidence" value="ECO:0007669"/>
    <property type="project" value="TreeGrafter"/>
</dbReference>
<comment type="subunit">
    <text evidence="10">Forms a ring-shaped head-to-tail homodimer around DNA.</text>
</comment>
<evidence type="ECO:0000256" key="8">
    <source>
        <dbReference type="ARBA" id="ARBA00022932"/>
    </source>
</evidence>
<dbReference type="AlphaFoldDB" id="A0A5C5SAI4"/>
<dbReference type="InterPro" id="IPR046938">
    <property type="entry name" value="DNA_clamp_sf"/>
</dbReference>
<dbReference type="Gene3D" id="3.70.10.10">
    <property type="match status" value="1"/>
</dbReference>
<protein>
    <recommendedName>
        <fullName evidence="3 10">Beta sliding clamp</fullName>
    </recommendedName>
</protein>
<evidence type="ECO:0000256" key="6">
    <source>
        <dbReference type="ARBA" id="ARBA00022695"/>
    </source>
</evidence>
<evidence type="ECO:0000256" key="10">
    <source>
        <dbReference type="PIRNR" id="PIRNR000804"/>
    </source>
</evidence>
<evidence type="ECO:0000256" key="5">
    <source>
        <dbReference type="ARBA" id="ARBA00022679"/>
    </source>
</evidence>
<dbReference type="InterPro" id="IPR022635">
    <property type="entry name" value="DNA_polIII_beta_C"/>
</dbReference>
<keyword evidence="7 10" id="KW-0235">DNA replication</keyword>
<evidence type="ECO:0000256" key="4">
    <source>
        <dbReference type="ARBA" id="ARBA00022490"/>
    </source>
</evidence>
<dbReference type="PANTHER" id="PTHR30478">
    <property type="entry name" value="DNA POLYMERASE III SUBUNIT BETA"/>
    <property type="match status" value="1"/>
</dbReference>
<dbReference type="GO" id="GO:0005737">
    <property type="term" value="C:cytoplasm"/>
    <property type="evidence" value="ECO:0007669"/>
    <property type="project" value="UniProtKB-SubCell"/>
</dbReference>
<evidence type="ECO:0000313" key="15">
    <source>
        <dbReference type="Proteomes" id="UP000317430"/>
    </source>
</evidence>
<comment type="similarity">
    <text evidence="2 10">Belongs to the beta sliding clamp family.</text>
</comment>
<gene>
    <name evidence="14" type="primary">dnaN</name>
    <name evidence="14" type="ORF">FRX57_05335</name>
</gene>
<dbReference type="Pfam" id="PF00712">
    <property type="entry name" value="DNA_pol3_beta"/>
    <property type="match status" value="1"/>
</dbReference>
<keyword evidence="8 10" id="KW-0239">DNA-directed DNA polymerase</keyword>
<dbReference type="Pfam" id="PF02767">
    <property type="entry name" value="DNA_pol3_beta_2"/>
    <property type="match status" value="1"/>
</dbReference>
<comment type="caution">
    <text evidence="14">The sequence shown here is derived from an EMBL/GenBank/DDBJ whole genome shotgun (WGS) entry which is preliminary data.</text>
</comment>
<feature type="domain" description="DNA polymerase III beta sliding clamp central" evidence="12">
    <location>
        <begin position="138"/>
        <end position="251"/>
    </location>
</feature>
<evidence type="ECO:0000259" key="13">
    <source>
        <dbReference type="Pfam" id="PF02768"/>
    </source>
</evidence>
<evidence type="ECO:0000256" key="9">
    <source>
        <dbReference type="ARBA" id="ARBA00023125"/>
    </source>
</evidence>
<evidence type="ECO:0000259" key="12">
    <source>
        <dbReference type="Pfam" id="PF02767"/>
    </source>
</evidence>
<dbReference type="GO" id="GO:0003887">
    <property type="term" value="F:DNA-directed DNA polymerase activity"/>
    <property type="evidence" value="ECO:0007669"/>
    <property type="project" value="UniProtKB-UniRule"/>
</dbReference>
<dbReference type="GO" id="GO:0008408">
    <property type="term" value="F:3'-5' exonuclease activity"/>
    <property type="evidence" value="ECO:0007669"/>
    <property type="project" value="InterPro"/>
</dbReference>
<evidence type="ECO:0000259" key="11">
    <source>
        <dbReference type="Pfam" id="PF00712"/>
    </source>
</evidence>
<dbReference type="RefSeq" id="WP_146567427.1">
    <property type="nucleotide sequence ID" value="NZ_VOHL01000003.1"/>
</dbReference>
<dbReference type="Gene3D" id="3.10.150.10">
    <property type="entry name" value="DNA Polymerase III, subunit A, domain 2"/>
    <property type="match status" value="1"/>
</dbReference>
<keyword evidence="4 10" id="KW-0963">Cytoplasm</keyword>
<keyword evidence="9" id="KW-0238">DNA-binding</keyword>
<keyword evidence="15" id="KW-1185">Reference proteome</keyword>
<dbReference type="SMART" id="SM00480">
    <property type="entry name" value="POL3Bc"/>
    <property type="match status" value="1"/>
</dbReference>
<proteinExistence type="inferred from homology"/>
<dbReference type="Proteomes" id="UP000317430">
    <property type="component" value="Unassembled WGS sequence"/>
</dbReference>
<comment type="subcellular location">
    <subcellularLocation>
        <location evidence="1 10">Cytoplasm</location>
    </subcellularLocation>
</comment>
<reference evidence="14 15" key="1">
    <citation type="submission" date="2019-08" db="EMBL/GenBank/DDBJ databases">
        <authorList>
            <person name="Lei W."/>
        </authorList>
    </citation>
    <scope>NUCLEOTIDE SEQUENCE [LARGE SCALE GENOMIC DNA]</scope>
    <source>
        <strain evidence="14 15">CCUG 66496</strain>
    </source>
</reference>
<organism evidence="14 15">
    <name type="scientific">Streptococcus cuniculipharyngis</name>
    <dbReference type="NCBI Taxonomy" id="1562651"/>
    <lineage>
        <taxon>Bacteria</taxon>
        <taxon>Bacillati</taxon>
        <taxon>Bacillota</taxon>
        <taxon>Bacilli</taxon>
        <taxon>Lactobacillales</taxon>
        <taxon>Streptococcaceae</taxon>
        <taxon>Streptococcus</taxon>
    </lineage>
</organism>
<dbReference type="GO" id="GO:0003677">
    <property type="term" value="F:DNA binding"/>
    <property type="evidence" value="ECO:0007669"/>
    <property type="project" value="UniProtKB-UniRule"/>
</dbReference>
<dbReference type="Pfam" id="PF02768">
    <property type="entry name" value="DNA_pol3_beta_3"/>
    <property type="match status" value="1"/>
</dbReference>
<dbReference type="InterPro" id="IPR001001">
    <property type="entry name" value="DNA_polIII_beta"/>
</dbReference>
<dbReference type="OrthoDB" id="8421503at2"/>